<gene>
    <name evidence="1" type="ORF">S03H2_23381</name>
</gene>
<proteinExistence type="predicted"/>
<dbReference type="CDD" id="cd07361">
    <property type="entry name" value="MEMO_like"/>
    <property type="match status" value="1"/>
</dbReference>
<dbReference type="InterPro" id="IPR002737">
    <property type="entry name" value="MEMO1_fam"/>
</dbReference>
<dbReference type="NCBIfam" id="TIGR04336">
    <property type="entry name" value="AmmeMemoSam_B"/>
    <property type="match status" value="1"/>
</dbReference>
<evidence type="ECO:0000313" key="1">
    <source>
        <dbReference type="EMBL" id="GAH44620.1"/>
    </source>
</evidence>
<dbReference type="SUPFAM" id="SSF53213">
    <property type="entry name" value="LigB-like"/>
    <property type="match status" value="1"/>
</dbReference>
<evidence type="ECO:0008006" key="2">
    <source>
        <dbReference type="Google" id="ProtNLM"/>
    </source>
</evidence>
<dbReference type="AlphaFoldDB" id="X1GIF8"/>
<protein>
    <recommendedName>
        <fullName evidence="2">AmmeMemoRadiSam system protein B</fullName>
    </recommendedName>
</protein>
<dbReference type="Pfam" id="PF01875">
    <property type="entry name" value="Memo"/>
    <property type="match status" value="1"/>
</dbReference>
<dbReference type="EMBL" id="BARU01012763">
    <property type="protein sequence ID" value="GAH44620.1"/>
    <property type="molecule type" value="Genomic_DNA"/>
</dbReference>
<accession>X1GIF8</accession>
<comment type="caution">
    <text evidence="1">The sequence shown here is derived from an EMBL/GenBank/DDBJ whole genome shotgun (WGS) entry which is preliminary data.</text>
</comment>
<name>X1GIF8_9ZZZZ</name>
<dbReference type="Gene3D" id="3.40.830.10">
    <property type="entry name" value="LigB-like"/>
    <property type="match status" value="1"/>
</dbReference>
<feature type="non-terminal residue" evidence="1">
    <location>
        <position position="1"/>
    </location>
</feature>
<organism evidence="1">
    <name type="scientific">marine sediment metagenome</name>
    <dbReference type="NCBI Taxonomy" id="412755"/>
    <lineage>
        <taxon>unclassified sequences</taxon>
        <taxon>metagenomes</taxon>
        <taxon>ecological metagenomes</taxon>
    </lineage>
</organism>
<reference evidence="1" key="1">
    <citation type="journal article" date="2014" name="Front. Microbiol.">
        <title>High frequency of phylogenetically diverse reductive dehalogenase-homologous genes in deep subseafloor sedimentary metagenomes.</title>
        <authorList>
            <person name="Kawai M."/>
            <person name="Futagami T."/>
            <person name="Toyoda A."/>
            <person name="Takaki Y."/>
            <person name="Nishi S."/>
            <person name="Hori S."/>
            <person name="Arai W."/>
            <person name="Tsubouchi T."/>
            <person name="Morono Y."/>
            <person name="Uchiyama I."/>
            <person name="Ito T."/>
            <person name="Fujiyama A."/>
            <person name="Inagaki F."/>
            <person name="Takami H."/>
        </authorList>
    </citation>
    <scope>NUCLEOTIDE SEQUENCE</scope>
    <source>
        <strain evidence="1">Expedition CK06-06</strain>
    </source>
</reference>
<sequence>PFLQYFKSNIKLVPIVLAHTTGAIYKEIGREIAQAIKDLNREAVIIASSDMTHYEPQESAKRKDTQAIEAILNLDEDELLQRVDRLNISMCGYAPVVSLISAAKQ</sequence>